<evidence type="ECO:0000256" key="4">
    <source>
        <dbReference type="ARBA" id="ARBA00022679"/>
    </source>
</evidence>
<organism evidence="8 9">
    <name type="scientific">Cyclobacterium xiamenense</name>
    <dbReference type="NCBI Taxonomy" id="1297121"/>
    <lineage>
        <taxon>Bacteria</taxon>
        <taxon>Pseudomonadati</taxon>
        <taxon>Bacteroidota</taxon>
        <taxon>Cytophagia</taxon>
        <taxon>Cytophagales</taxon>
        <taxon>Cyclobacteriaceae</taxon>
        <taxon>Cyclobacterium</taxon>
    </lineage>
</organism>
<keyword evidence="6" id="KW-0012">Acyltransferase</keyword>
<keyword evidence="2" id="KW-1003">Cell membrane</keyword>
<evidence type="ECO:0000256" key="5">
    <source>
        <dbReference type="ARBA" id="ARBA00023136"/>
    </source>
</evidence>
<dbReference type="EMBL" id="FNZH01000003">
    <property type="protein sequence ID" value="SEJ37738.1"/>
    <property type="molecule type" value="Genomic_DNA"/>
</dbReference>
<accession>A0A1H6Y8Z1</accession>
<comment type="subcellular location">
    <subcellularLocation>
        <location evidence="1">Cell inner membrane</location>
    </subcellularLocation>
</comment>
<sequence length="284" mass="33637">MLLIRLFSRLPLPVLFIFSDLLYLLAYYLLGYRKKVVRENLIHAFPEKTDRERRAIERAFYRNFTDSLAETIKLLTIGKKELTRRFLSKNPALIFDKVADGEIIIGMCGHFFNWEGHLLSVSSKVQEKCETVYTRVNQPFFENLMQKIRGRMGAALTERKLFQRVFLKKRTEPRLIVLAADQRPSRADIRYRRSFMHRDTTFFEGAEKLAKKFNLTVIYAHTSKPRRGYYEFDYRLLTAPPYTDQQPHSITDAFVSVLEENIREQPALYLWSHNRWKKQANANV</sequence>
<keyword evidence="7" id="KW-0812">Transmembrane</keyword>
<evidence type="ECO:0000256" key="1">
    <source>
        <dbReference type="ARBA" id="ARBA00004533"/>
    </source>
</evidence>
<evidence type="ECO:0000256" key="3">
    <source>
        <dbReference type="ARBA" id="ARBA00022519"/>
    </source>
</evidence>
<keyword evidence="7" id="KW-1133">Transmembrane helix</keyword>
<evidence type="ECO:0000256" key="6">
    <source>
        <dbReference type="ARBA" id="ARBA00023315"/>
    </source>
</evidence>
<feature type="transmembrane region" description="Helical" evidence="7">
    <location>
        <begin position="12"/>
        <end position="30"/>
    </location>
</feature>
<dbReference type="GO" id="GO:0016746">
    <property type="term" value="F:acyltransferase activity"/>
    <property type="evidence" value="ECO:0007669"/>
    <property type="project" value="UniProtKB-KW"/>
</dbReference>
<protein>
    <submittedName>
        <fullName evidence="8">KDO2-lipid IV(A) lauroyltransferase</fullName>
    </submittedName>
</protein>
<dbReference type="Proteomes" id="UP000199403">
    <property type="component" value="Unassembled WGS sequence"/>
</dbReference>
<dbReference type="PANTHER" id="PTHR30606:SF10">
    <property type="entry name" value="PHOSPHATIDYLINOSITOL MANNOSIDE ACYLTRANSFERASE"/>
    <property type="match status" value="1"/>
</dbReference>
<dbReference type="STRING" id="1416801.SAMN05192553_103553"/>
<name>A0A1H6Y8Z1_9BACT</name>
<evidence type="ECO:0000313" key="8">
    <source>
        <dbReference type="EMBL" id="SEJ37738.1"/>
    </source>
</evidence>
<keyword evidence="5 7" id="KW-0472">Membrane</keyword>
<proteinExistence type="predicted"/>
<evidence type="ECO:0000313" key="9">
    <source>
        <dbReference type="Proteomes" id="UP000199403"/>
    </source>
</evidence>
<keyword evidence="3" id="KW-0997">Cell inner membrane</keyword>
<dbReference type="AlphaFoldDB" id="A0A1H6Y8Z1"/>
<evidence type="ECO:0000256" key="7">
    <source>
        <dbReference type="SAM" id="Phobius"/>
    </source>
</evidence>
<dbReference type="Pfam" id="PF03279">
    <property type="entry name" value="Lip_A_acyltrans"/>
    <property type="match status" value="1"/>
</dbReference>
<dbReference type="GO" id="GO:0009247">
    <property type="term" value="P:glycolipid biosynthetic process"/>
    <property type="evidence" value="ECO:0007669"/>
    <property type="project" value="UniProtKB-ARBA"/>
</dbReference>
<dbReference type="InterPro" id="IPR004960">
    <property type="entry name" value="LipA_acyltrans"/>
</dbReference>
<evidence type="ECO:0000256" key="2">
    <source>
        <dbReference type="ARBA" id="ARBA00022475"/>
    </source>
</evidence>
<gene>
    <name evidence="8" type="ORF">SAMN05192553_103553</name>
</gene>
<dbReference type="OrthoDB" id="9801955at2"/>
<reference evidence="9" key="1">
    <citation type="submission" date="2016-10" db="EMBL/GenBank/DDBJ databases">
        <authorList>
            <person name="Varghese N."/>
            <person name="Submissions S."/>
        </authorList>
    </citation>
    <scope>NUCLEOTIDE SEQUENCE [LARGE SCALE GENOMIC DNA]</scope>
    <source>
        <strain evidence="9">IBRC-M 10761</strain>
    </source>
</reference>
<dbReference type="CDD" id="cd07984">
    <property type="entry name" value="LPLAT_LABLAT-like"/>
    <property type="match status" value="1"/>
</dbReference>
<keyword evidence="9" id="KW-1185">Reference proteome</keyword>
<dbReference type="PANTHER" id="PTHR30606">
    <property type="entry name" value="LIPID A BIOSYNTHESIS LAUROYL ACYLTRANSFERASE"/>
    <property type="match status" value="1"/>
</dbReference>
<dbReference type="RefSeq" id="WP_092174223.1">
    <property type="nucleotide sequence ID" value="NZ_FNZH01000003.1"/>
</dbReference>
<dbReference type="GO" id="GO:0005886">
    <property type="term" value="C:plasma membrane"/>
    <property type="evidence" value="ECO:0007669"/>
    <property type="project" value="UniProtKB-SubCell"/>
</dbReference>
<keyword evidence="4 8" id="KW-0808">Transferase</keyword>